<dbReference type="PANTHER" id="PTHR43249">
    <property type="entry name" value="UDP-N-ACETYL-2-AMINO-2-DEOXY-D-GLUCURONATE OXIDASE"/>
    <property type="match status" value="1"/>
</dbReference>
<dbReference type="Gene3D" id="3.30.360.10">
    <property type="entry name" value="Dihydrodipicolinate Reductase, domain 2"/>
    <property type="match status" value="1"/>
</dbReference>
<dbReference type="EMBL" id="CYZE01000001">
    <property type="protein sequence ID" value="CUN63057.1"/>
    <property type="molecule type" value="Genomic_DNA"/>
</dbReference>
<reference evidence="3 4" key="1">
    <citation type="submission" date="2015-09" db="EMBL/GenBank/DDBJ databases">
        <authorList>
            <consortium name="Pathogen Informatics"/>
        </authorList>
    </citation>
    <scope>NUCLEOTIDE SEQUENCE [LARGE SCALE GENOMIC DNA]</scope>
    <source>
        <strain evidence="3 4">2789STDY5608850</strain>
    </source>
</reference>
<dbReference type="GO" id="GO:0000166">
    <property type="term" value="F:nucleotide binding"/>
    <property type="evidence" value="ECO:0007669"/>
    <property type="project" value="InterPro"/>
</dbReference>
<dbReference type="SUPFAM" id="SSF51735">
    <property type="entry name" value="NAD(P)-binding Rossmann-fold domains"/>
    <property type="match status" value="1"/>
</dbReference>
<evidence type="ECO:0000313" key="4">
    <source>
        <dbReference type="Proteomes" id="UP000095651"/>
    </source>
</evidence>
<proteinExistence type="predicted"/>
<feature type="domain" description="GFO/IDH/MocA-like oxidoreductase" evidence="2">
    <location>
        <begin position="133"/>
        <end position="253"/>
    </location>
</feature>
<dbReference type="EC" id="1.-.-.-" evidence="3"/>
<dbReference type="SUPFAM" id="SSF55347">
    <property type="entry name" value="Glyceraldehyde-3-phosphate dehydrogenase-like, C-terminal domain"/>
    <property type="match status" value="1"/>
</dbReference>
<keyword evidence="3" id="KW-0560">Oxidoreductase</keyword>
<name>A0A173YID9_9FIRM</name>
<protein>
    <submittedName>
        <fullName evidence="3">Oxidoreductase domain-containing protein</fullName>
        <ecNumber evidence="3">1.-.-.-</ecNumber>
    </submittedName>
</protein>
<dbReference type="AlphaFoldDB" id="A0A173YID9"/>
<accession>A0A173YID9</accession>
<gene>
    <name evidence="3" type="primary">ycjS_1</name>
    <name evidence="3" type="ORF">ERS852407_00751</name>
</gene>
<organism evidence="3 4">
    <name type="scientific">Hungatella hathewayi</name>
    <dbReference type="NCBI Taxonomy" id="154046"/>
    <lineage>
        <taxon>Bacteria</taxon>
        <taxon>Bacillati</taxon>
        <taxon>Bacillota</taxon>
        <taxon>Clostridia</taxon>
        <taxon>Lachnospirales</taxon>
        <taxon>Lachnospiraceae</taxon>
        <taxon>Hungatella</taxon>
    </lineage>
</organism>
<dbReference type="InterPro" id="IPR000683">
    <property type="entry name" value="Gfo/Idh/MocA-like_OxRdtase_N"/>
</dbReference>
<sequence>MTGVAVIGTGVISESHIEAYLAFQDRCRIIALCDLVPQKAEALKEKYHLKDTAVYSDCKEMAERSDICLVSICTPPFTHGESAVICMKAGKHVLVEKPMASSLEECDEMMRVQRETGCYLGVISQNRYLRDNRSLKSVIASGAVGKVLFGQVESLWFRGREYYDLWWRGTWEMEGGGCTLNHAVHQIDLLNWIMGAPRTVTAVLGNTAHDNAEVEDVSAAILTYENGALVTVTASLVTHGEGQRLSFQCEKAGVASPWKVVSSRSAPTGFPVENEAFEEQLQTRYRELPPPRYTGHKGQIDTVLRFLECGELPPESSADGRLALEVITAIYQSGFTGQTVALPLSGDAPLYTKKGFMANGKHFYEKEAHQK</sequence>
<evidence type="ECO:0000259" key="1">
    <source>
        <dbReference type="Pfam" id="PF01408"/>
    </source>
</evidence>
<dbReference type="GO" id="GO:0016491">
    <property type="term" value="F:oxidoreductase activity"/>
    <property type="evidence" value="ECO:0007669"/>
    <property type="project" value="UniProtKB-KW"/>
</dbReference>
<dbReference type="Pfam" id="PF22725">
    <property type="entry name" value="GFO_IDH_MocA_C3"/>
    <property type="match status" value="1"/>
</dbReference>
<evidence type="ECO:0000313" key="3">
    <source>
        <dbReference type="EMBL" id="CUN63057.1"/>
    </source>
</evidence>
<evidence type="ECO:0000259" key="2">
    <source>
        <dbReference type="Pfam" id="PF22725"/>
    </source>
</evidence>
<dbReference type="RefSeq" id="WP_055653039.1">
    <property type="nucleotide sequence ID" value="NZ_CABIXC010000001.1"/>
</dbReference>
<dbReference type="InterPro" id="IPR052515">
    <property type="entry name" value="Gfo/Idh/MocA_Oxidoreductase"/>
</dbReference>
<dbReference type="InterPro" id="IPR055170">
    <property type="entry name" value="GFO_IDH_MocA-like_dom"/>
</dbReference>
<dbReference type="Proteomes" id="UP000095651">
    <property type="component" value="Unassembled WGS sequence"/>
</dbReference>
<dbReference type="Pfam" id="PF01408">
    <property type="entry name" value="GFO_IDH_MocA"/>
    <property type="match status" value="1"/>
</dbReference>
<dbReference type="Gene3D" id="3.40.50.720">
    <property type="entry name" value="NAD(P)-binding Rossmann-like Domain"/>
    <property type="match status" value="1"/>
</dbReference>
<dbReference type="InterPro" id="IPR036291">
    <property type="entry name" value="NAD(P)-bd_dom_sf"/>
</dbReference>
<feature type="domain" description="Gfo/Idh/MocA-like oxidoreductase N-terminal" evidence="1">
    <location>
        <begin position="4"/>
        <end position="122"/>
    </location>
</feature>
<dbReference type="PANTHER" id="PTHR43249:SF1">
    <property type="entry name" value="D-GLUCOSIDE 3-DEHYDROGENASE"/>
    <property type="match status" value="1"/>
</dbReference>